<feature type="transmembrane region" description="Helical" evidence="1">
    <location>
        <begin position="47"/>
        <end position="65"/>
    </location>
</feature>
<sequence length="138" mass="14641">MRSLRSFQALVILSALVLFGTGALNVVLGPTALPGDTAIGLNADSNYRFFAGVWLTLGPALLWVVPRPLERAPVLMWIIAAVFVGGLARALAVLLEGVPHPFLLGLLAVELVIPPVLFLWHRALSRERNRVAGGSAAG</sequence>
<dbReference type="EMBL" id="CP099837">
    <property type="protein sequence ID" value="USY19031.1"/>
    <property type="molecule type" value="Genomic_DNA"/>
</dbReference>
<proteinExistence type="predicted"/>
<gene>
    <name evidence="2" type="ORF">NE857_27765</name>
</gene>
<keyword evidence="3" id="KW-1185">Reference proteome</keyword>
<organism evidence="2 3">
    <name type="scientific">Nocardiopsis exhalans</name>
    <dbReference type="NCBI Taxonomy" id="163604"/>
    <lineage>
        <taxon>Bacteria</taxon>
        <taxon>Bacillati</taxon>
        <taxon>Actinomycetota</taxon>
        <taxon>Actinomycetes</taxon>
        <taxon>Streptosporangiales</taxon>
        <taxon>Nocardiopsidaceae</taxon>
        <taxon>Nocardiopsis</taxon>
    </lineage>
</organism>
<keyword evidence="1" id="KW-0472">Membrane</keyword>
<accession>A0ABY5D7F0</accession>
<dbReference type="RefSeq" id="WP_254418316.1">
    <property type="nucleotide sequence ID" value="NZ_BAAAJB010000088.1"/>
</dbReference>
<evidence type="ECO:0000313" key="3">
    <source>
        <dbReference type="Proteomes" id="UP001055940"/>
    </source>
</evidence>
<dbReference type="Pfam" id="PF14248">
    <property type="entry name" value="DUF4345"/>
    <property type="match status" value="1"/>
</dbReference>
<feature type="transmembrane region" description="Helical" evidence="1">
    <location>
        <begin position="74"/>
        <end position="95"/>
    </location>
</feature>
<protein>
    <submittedName>
        <fullName evidence="2">DUF4345 domain-containing protein</fullName>
    </submittedName>
</protein>
<dbReference type="Proteomes" id="UP001055940">
    <property type="component" value="Chromosome"/>
</dbReference>
<keyword evidence="1" id="KW-1133">Transmembrane helix</keyword>
<reference evidence="2" key="1">
    <citation type="submission" date="2022-06" db="EMBL/GenBank/DDBJ databases">
        <authorList>
            <person name="Ping M."/>
        </authorList>
    </citation>
    <scope>NUCLEOTIDE SEQUENCE</scope>
    <source>
        <strain evidence="2">JCM11759T</strain>
    </source>
</reference>
<dbReference type="InterPro" id="IPR025597">
    <property type="entry name" value="DUF4345"/>
</dbReference>
<name>A0ABY5D7F0_9ACTN</name>
<feature type="transmembrane region" description="Helical" evidence="1">
    <location>
        <begin position="101"/>
        <end position="120"/>
    </location>
</feature>
<keyword evidence="1" id="KW-0812">Transmembrane</keyword>
<evidence type="ECO:0000313" key="2">
    <source>
        <dbReference type="EMBL" id="USY19031.1"/>
    </source>
</evidence>
<evidence type="ECO:0000256" key="1">
    <source>
        <dbReference type="SAM" id="Phobius"/>
    </source>
</evidence>